<dbReference type="AlphaFoldDB" id="A0AAN7TK26"/>
<keyword evidence="1" id="KW-1133">Transmembrane helix</keyword>
<proteinExistence type="predicted"/>
<evidence type="ECO:0000313" key="3">
    <source>
        <dbReference type="Proteomes" id="UP001310890"/>
    </source>
</evidence>
<protein>
    <submittedName>
        <fullName evidence="2">Uncharacterized protein</fullName>
    </submittedName>
</protein>
<evidence type="ECO:0000313" key="2">
    <source>
        <dbReference type="EMBL" id="KAK5112925.1"/>
    </source>
</evidence>
<comment type="caution">
    <text evidence="2">The sequence shown here is derived from an EMBL/GenBank/DDBJ whole genome shotgun (WGS) entry which is preliminary data.</text>
</comment>
<feature type="transmembrane region" description="Helical" evidence="1">
    <location>
        <begin position="20"/>
        <end position="45"/>
    </location>
</feature>
<sequence length="137" mass="14378">MSTFPTSSSPSLSAQSLMPLLYALVIPIPVVIVLLCGSICLYRCLKQRCEANKARTDIEVAIASSMPQRSADREAVKAVARTNASMKMSALVVPLPVRFAGGRSGIGAARMAGTPYLPSKRAEGGDGDVALQILSGR</sequence>
<name>A0AAN7TK26_9PEZI</name>
<accession>A0AAN7TK26</accession>
<reference evidence="2" key="1">
    <citation type="submission" date="2023-08" db="EMBL/GenBank/DDBJ databases">
        <title>Black Yeasts Isolated from many extreme environments.</title>
        <authorList>
            <person name="Coleine C."/>
            <person name="Stajich J.E."/>
            <person name="Selbmann L."/>
        </authorList>
    </citation>
    <scope>NUCLEOTIDE SEQUENCE</scope>
    <source>
        <strain evidence="2">CCFEE 5401</strain>
    </source>
</reference>
<keyword evidence="1" id="KW-0472">Membrane</keyword>
<dbReference type="Proteomes" id="UP001310890">
    <property type="component" value="Unassembled WGS sequence"/>
</dbReference>
<organism evidence="2 3">
    <name type="scientific">Meristemomyces frigidus</name>
    <dbReference type="NCBI Taxonomy" id="1508187"/>
    <lineage>
        <taxon>Eukaryota</taxon>
        <taxon>Fungi</taxon>
        <taxon>Dikarya</taxon>
        <taxon>Ascomycota</taxon>
        <taxon>Pezizomycotina</taxon>
        <taxon>Dothideomycetes</taxon>
        <taxon>Dothideomycetidae</taxon>
        <taxon>Mycosphaerellales</taxon>
        <taxon>Teratosphaeriaceae</taxon>
        <taxon>Meristemomyces</taxon>
    </lineage>
</organism>
<keyword evidence="1" id="KW-0812">Transmembrane</keyword>
<evidence type="ECO:0000256" key="1">
    <source>
        <dbReference type="SAM" id="Phobius"/>
    </source>
</evidence>
<gene>
    <name evidence="2" type="ORF">LTR62_003747</name>
</gene>
<dbReference type="EMBL" id="JAVRRL010000027">
    <property type="protein sequence ID" value="KAK5112925.1"/>
    <property type="molecule type" value="Genomic_DNA"/>
</dbReference>